<dbReference type="NCBIfam" id="NF004315">
    <property type="entry name" value="PRK05710.1-4"/>
    <property type="match status" value="1"/>
</dbReference>
<dbReference type="SUPFAM" id="SSF52374">
    <property type="entry name" value="Nucleotidylyl transferase"/>
    <property type="match status" value="1"/>
</dbReference>
<keyword evidence="3 7" id="KW-0547">Nucleotide-binding</keyword>
<dbReference type="GO" id="GO:0006400">
    <property type="term" value="P:tRNA modification"/>
    <property type="evidence" value="ECO:0007669"/>
    <property type="project" value="InterPro"/>
</dbReference>
<evidence type="ECO:0000313" key="10">
    <source>
        <dbReference type="EMBL" id="MBB6071300.1"/>
    </source>
</evidence>
<dbReference type="InterPro" id="IPR000924">
    <property type="entry name" value="Glu/Gln-tRNA-synth"/>
</dbReference>
<feature type="domain" description="Glutamyl/glutaminyl-tRNA synthetase class Ib catalytic" evidence="9">
    <location>
        <begin position="3"/>
        <end position="277"/>
    </location>
</feature>
<dbReference type="InterPro" id="IPR020058">
    <property type="entry name" value="Glu/Gln-tRNA-synth_Ib_cat-dom"/>
</dbReference>
<evidence type="ECO:0000256" key="6">
    <source>
        <dbReference type="ARBA" id="ARBA00023146"/>
    </source>
</evidence>
<feature type="binding site" evidence="7">
    <location>
        <position position="105"/>
    </location>
    <ligand>
        <name>Zn(2+)</name>
        <dbReference type="ChEBI" id="CHEBI:29105"/>
    </ligand>
</feature>
<dbReference type="PRINTS" id="PR00987">
    <property type="entry name" value="TRNASYNTHGLU"/>
</dbReference>
<evidence type="ECO:0000259" key="9">
    <source>
        <dbReference type="Pfam" id="PF00749"/>
    </source>
</evidence>
<comment type="function">
    <text evidence="7">Catalyzes the tRNA-independent activation of glutamate in presence of ATP and the subsequent transfer of glutamate onto a tRNA(Asp). Glutamate is transferred on the 2-amino-5-(4,5-dihydroxy-2-cyclopenten-1-yl) moiety of the queuosine in the wobble position of the QUC anticodon.</text>
</comment>
<dbReference type="EC" id="6.1.1.-" evidence="7"/>
<feature type="binding site" evidence="7">
    <location>
        <position position="212"/>
    </location>
    <ligand>
        <name>L-glutamate</name>
        <dbReference type="ChEBI" id="CHEBI:29985"/>
    </ligand>
</feature>
<dbReference type="AlphaFoldDB" id="A0A841GZV3"/>
<dbReference type="InterPro" id="IPR014729">
    <property type="entry name" value="Rossmann-like_a/b/a_fold"/>
</dbReference>
<feature type="binding site" evidence="7">
    <location>
        <begin position="5"/>
        <end position="9"/>
    </location>
    <ligand>
        <name>L-glutamate</name>
        <dbReference type="ChEBI" id="CHEBI:29985"/>
    </ligand>
</feature>
<proteinExistence type="inferred from homology"/>
<dbReference type="PROSITE" id="PS00178">
    <property type="entry name" value="AA_TRNA_LIGASE_I"/>
    <property type="match status" value="1"/>
</dbReference>
<dbReference type="HAMAP" id="MF_01428">
    <property type="entry name" value="Glu_Q_tRNA_synth"/>
    <property type="match status" value="1"/>
</dbReference>
<keyword evidence="2 7" id="KW-0479">Metal-binding</keyword>
<dbReference type="InterPro" id="IPR022380">
    <property type="entry name" value="Glu-Q_tRNA(Asp)_Synthase"/>
</dbReference>
<evidence type="ECO:0000256" key="4">
    <source>
        <dbReference type="ARBA" id="ARBA00022833"/>
    </source>
</evidence>
<dbReference type="NCBIfam" id="NF004314">
    <property type="entry name" value="PRK05710.1-3"/>
    <property type="match status" value="1"/>
</dbReference>
<dbReference type="PANTHER" id="PTHR43311">
    <property type="entry name" value="GLUTAMATE--TRNA LIGASE"/>
    <property type="match status" value="1"/>
</dbReference>
<dbReference type="Gene3D" id="3.40.50.620">
    <property type="entry name" value="HUPs"/>
    <property type="match status" value="1"/>
</dbReference>
<evidence type="ECO:0000313" key="11">
    <source>
        <dbReference type="Proteomes" id="UP000582837"/>
    </source>
</evidence>
<feature type="short sequence motif" description="'HIGH' region" evidence="7">
    <location>
        <begin position="8"/>
        <end position="18"/>
    </location>
</feature>
<dbReference type="EMBL" id="JACHIA010000007">
    <property type="protein sequence ID" value="MBB6071300.1"/>
    <property type="molecule type" value="Genomic_DNA"/>
</dbReference>
<accession>A0A841GZV3</accession>
<keyword evidence="11" id="KW-1185">Reference proteome</keyword>
<feature type="binding site" evidence="7">
    <location>
        <position position="132"/>
    </location>
    <ligand>
        <name>Zn(2+)</name>
        <dbReference type="ChEBI" id="CHEBI:29105"/>
    </ligand>
</feature>
<evidence type="ECO:0000256" key="5">
    <source>
        <dbReference type="ARBA" id="ARBA00022840"/>
    </source>
</evidence>
<dbReference type="GO" id="GO:0005829">
    <property type="term" value="C:cytosol"/>
    <property type="evidence" value="ECO:0007669"/>
    <property type="project" value="TreeGrafter"/>
</dbReference>
<reference evidence="10 11" key="1">
    <citation type="submission" date="2020-08" db="EMBL/GenBank/DDBJ databases">
        <title>Genomic Encyclopedia of Type Strains, Phase IV (KMG-IV): sequencing the most valuable type-strain genomes for metagenomic binning, comparative biology and taxonomic classification.</title>
        <authorList>
            <person name="Goeker M."/>
        </authorList>
    </citation>
    <scope>NUCLEOTIDE SEQUENCE [LARGE SCALE GENOMIC DNA]</scope>
    <source>
        <strain evidence="10 11">DSM 29007</strain>
    </source>
</reference>
<keyword evidence="6 7" id="KW-0030">Aminoacyl-tRNA synthetase</keyword>
<keyword evidence="1 7" id="KW-0436">Ligase</keyword>
<dbReference type="InterPro" id="IPR001412">
    <property type="entry name" value="aa-tRNA-synth_I_CS"/>
</dbReference>
<dbReference type="GO" id="GO:0004818">
    <property type="term" value="F:glutamate-tRNA ligase activity"/>
    <property type="evidence" value="ECO:0007669"/>
    <property type="project" value="TreeGrafter"/>
</dbReference>
<comment type="cofactor">
    <cofactor evidence="7">
        <name>Zn(2+)</name>
        <dbReference type="ChEBI" id="CHEBI:29105"/>
    </cofactor>
    <text evidence="7">Binds 1 zinc ion per subunit.</text>
</comment>
<keyword evidence="8" id="KW-0648">Protein biosynthesis</keyword>
<evidence type="ECO:0000256" key="2">
    <source>
        <dbReference type="ARBA" id="ARBA00022723"/>
    </source>
</evidence>
<gene>
    <name evidence="7" type="primary">gluQ</name>
    <name evidence="10" type="ORF">HNQ61_002924</name>
</gene>
<evidence type="ECO:0000256" key="7">
    <source>
        <dbReference type="HAMAP-Rule" id="MF_01428"/>
    </source>
</evidence>
<comment type="similarity">
    <text evidence="7">Belongs to the class-I aminoacyl-tRNA synthetase family. GluQ subfamily.</text>
</comment>
<feature type="binding site" evidence="7">
    <location>
        <position position="253"/>
    </location>
    <ligand>
        <name>ATP</name>
        <dbReference type="ChEBI" id="CHEBI:30616"/>
    </ligand>
</feature>
<evidence type="ECO:0000256" key="1">
    <source>
        <dbReference type="ARBA" id="ARBA00022598"/>
    </source>
</evidence>
<dbReference type="GO" id="GO:0005524">
    <property type="term" value="F:ATP binding"/>
    <property type="evidence" value="ECO:0007669"/>
    <property type="project" value="UniProtKB-KW"/>
</dbReference>
<dbReference type="RefSeq" id="WP_170034059.1">
    <property type="nucleotide sequence ID" value="NZ_JABDTL010000001.1"/>
</dbReference>
<dbReference type="GO" id="GO:0006424">
    <property type="term" value="P:glutamyl-tRNA aminoacylation"/>
    <property type="evidence" value="ECO:0007669"/>
    <property type="project" value="InterPro"/>
</dbReference>
<evidence type="ECO:0000256" key="3">
    <source>
        <dbReference type="ARBA" id="ARBA00022741"/>
    </source>
</evidence>
<feature type="binding site" evidence="7">
    <location>
        <position position="107"/>
    </location>
    <ligand>
        <name>Zn(2+)</name>
        <dbReference type="ChEBI" id="CHEBI:29105"/>
    </ligand>
</feature>
<feature type="binding site" evidence="7">
    <location>
        <position position="128"/>
    </location>
    <ligand>
        <name>Zn(2+)</name>
        <dbReference type="ChEBI" id="CHEBI:29105"/>
    </ligand>
</feature>
<feature type="short sequence motif" description="'KMSKS' region" evidence="7">
    <location>
        <begin position="250"/>
        <end position="254"/>
    </location>
</feature>
<dbReference type="Proteomes" id="UP000582837">
    <property type="component" value="Unassembled WGS sequence"/>
</dbReference>
<keyword evidence="5 7" id="KW-0067">ATP-binding</keyword>
<feature type="binding site" evidence="7">
    <location>
        <position position="194"/>
    </location>
    <ligand>
        <name>L-glutamate</name>
        <dbReference type="ChEBI" id="CHEBI:29985"/>
    </ligand>
</feature>
<dbReference type="GO" id="GO:0008270">
    <property type="term" value="F:zinc ion binding"/>
    <property type="evidence" value="ECO:0007669"/>
    <property type="project" value="UniProtKB-UniRule"/>
</dbReference>
<dbReference type="Pfam" id="PF00749">
    <property type="entry name" value="tRNA-synt_1c"/>
    <property type="match status" value="1"/>
</dbReference>
<name>A0A841GZV3_9BACT</name>
<comment type="caution">
    <text evidence="10">The sequence shown here is derived from an EMBL/GenBank/DDBJ whole genome shotgun (WGS) entry which is preliminary data.</text>
</comment>
<organism evidence="10 11">
    <name type="scientific">Longimicrobium terrae</name>
    <dbReference type="NCBI Taxonomy" id="1639882"/>
    <lineage>
        <taxon>Bacteria</taxon>
        <taxon>Pseudomonadati</taxon>
        <taxon>Gemmatimonadota</taxon>
        <taxon>Longimicrobiia</taxon>
        <taxon>Longimicrobiales</taxon>
        <taxon>Longimicrobiaceae</taxon>
        <taxon>Longimicrobium</taxon>
    </lineage>
</organism>
<dbReference type="NCBIfam" id="TIGR03838">
    <property type="entry name" value="queuosine_YadB"/>
    <property type="match status" value="1"/>
</dbReference>
<dbReference type="InterPro" id="IPR049940">
    <property type="entry name" value="GluQ/Sye"/>
</dbReference>
<feature type="binding site" evidence="7">
    <location>
        <position position="41"/>
    </location>
    <ligand>
        <name>L-glutamate</name>
        <dbReference type="ChEBI" id="CHEBI:29985"/>
    </ligand>
</feature>
<keyword evidence="4 7" id="KW-0862">Zinc</keyword>
<sequence length="331" mass="35883">MTRGRFAPSPTGALHVGNARSALLAWLHARAAGGRFVMRVEDLDFGRVRPGYMERQLDELHWLGLDWDEGPDVGGPHAPYVQSQRQPLYEAALRRLAEMGMLFACTCSRRDIAGAASAPHVGEEGPRYPGTCRDRRVQAGPGSLTDFGRSQFALRVAAPSGPIPFTDELLGPCAFDPADEGDFVVRRKDGVAAYQLAVVVDDAAMRITDVVRGADLLSSTARQILLYRALELPEPRFLHVPLMLGPDGERLAKRHGAVSLGELRDAGVPADAVAGWLASTCGLAEPGERLHPSRLIERFNVARLPVEPTVVTEADLRLLRSTDAVFRPDGA</sequence>
<dbReference type="PANTHER" id="PTHR43311:SF1">
    <property type="entry name" value="GLUTAMYL-Q TRNA(ASP) SYNTHETASE"/>
    <property type="match status" value="1"/>
</dbReference>
<protein>
    <recommendedName>
        <fullName evidence="7">Glutamyl-Q tRNA(Asp) synthetase</fullName>
        <shortName evidence="7">Glu-Q-RSs</shortName>
        <ecNumber evidence="7">6.1.1.-</ecNumber>
    </recommendedName>
</protein>
<evidence type="ECO:0000256" key="8">
    <source>
        <dbReference type="RuleBase" id="RU363037"/>
    </source>
</evidence>